<evidence type="ECO:0000256" key="4">
    <source>
        <dbReference type="ARBA" id="ARBA00022490"/>
    </source>
</evidence>
<sequence>MAFTGKYEIESEKNYDEFMKHIGIPSETIEKGRNFKIISEVQQDGQNFTWSQHYPGGHSITNKFTIGKECDMETVGGKKFKATVQMEGGKLTVDSPNFHFSSEIVGRQAGGDIHGQGRDLRAREQEAGLSKQAGLRGGYRATNKAGIRTDVLLAPE</sequence>
<dbReference type="GeneTree" id="ENSGT00940000157139"/>
<reference evidence="7 8" key="1">
    <citation type="journal article" date="2020" name="Nat. Commun.">
        <title>Donkey genomes provide new insights into domestication and selection for coat color.</title>
        <authorList>
            <person name="Wang"/>
            <person name="C."/>
            <person name="Li"/>
            <person name="H."/>
            <person name="Guo"/>
            <person name="Y."/>
            <person name="Huang"/>
            <person name="J."/>
            <person name="Sun"/>
            <person name="Y."/>
            <person name="Min"/>
            <person name="J."/>
            <person name="Wang"/>
            <person name="J."/>
            <person name="Fang"/>
            <person name="X."/>
            <person name="Zhao"/>
            <person name="Z."/>
            <person name="Wang"/>
            <person name="S."/>
            <person name="Zhang"/>
            <person name="Y."/>
            <person name="Liu"/>
            <person name="Q."/>
            <person name="Jiang"/>
            <person name="Q."/>
            <person name="Wang"/>
            <person name="X."/>
            <person name="Guo"/>
            <person name="Y."/>
            <person name="Yang"/>
            <person name="C."/>
            <person name="Wang"/>
            <person name="Y."/>
            <person name="Tian"/>
            <person name="F."/>
            <person name="Zhuang"/>
            <person name="G."/>
            <person name="Fan"/>
            <person name="Y."/>
            <person name="Gao"/>
            <person name="Q."/>
            <person name="Li"/>
            <person name="Y."/>
            <person name="Ju"/>
            <person name="Z."/>
            <person name="Li"/>
            <person name="J."/>
            <person name="Li"/>
            <person name="R."/>
            <person name="Hou"/>
            <person name="M."/>
            <person name="Yang"/>
            <person name="G."/>
            <person name="Liu"/>
            <person name="G."/>
            <person name="Liu"/>
            <person name="W."/>
            <person name="Guo"/>
            <person name="J."/>
            <person name="Pan"/>
            <person name="S."/>
            <person name="Fan"/>
            <person name="G."/>
            <person name="Zhang"/>
            <person name="W."/>
            <person name="Zhang"/>
            <person name="R."/>
            <person name="Yu"/>
            <person name="J."/>
            <person name="Zhang"/>
            <person name="X."/>
            <person name="Yin"/>
            <person name="Q."/>
            <person name="Ji"/>
            <person name="C."/>
            <person name="Jin"/>
            <person name="Y."/>
            <person name="Yue"/>
            <person name="G."/>
            <person name="Liu"/>
            <person name="M."/>
            <person name="Xu"/>
            <person name="J."/>
            <person name="Liu"/>
            <person name="S."/>
            <person name="Jordana"/>
            <person name="J."/>
            <person name="Noce"/>
            <person name="A."/>
            <person name="Amills"/>
            <person name="M."/>
            <person name="Wu"/>
            <person name="D.D."/>
            <person name="Li"/>
            <person name="S."/>
            <person name="Zhou"/>
            <person name="X. and Zhong"/>
            <person name="J."/>
        </authorList>
    </citation>
    <scope>NUCLEOTIDE SEQUENCE [LARGE SCALE GENOMIC DNA]</scope>
</reference>
<evidence type="ECO:0000256" key="3">
    <source>
        <dbReference type="ARBA" id="ARBA00022448"/>
    </source>
</evidence>
<comment type="similarity">
    <text evidence="2">Belongs to the calycin superfamily. Fatty-acid binding protein (FABP) family.</text>
</comment>
<dbReference type="InterPro" id="IPR012674">
    <property type="entry name" value="Calycin"/>
</dbReference>
<protein>
    <recommendedName>
        <fullName evidence="6">Cytosolic fatty-acid binding proteins domain-containing protein</fullName>
    </recommendedName>
</protein>
<evidence type="ECO:0000313" key="8">
    <source>
        <dbReference type="Proteomes" id="UP000694387"/>
    </source>
</evidence>
<dbReference type="SUPFAM" id="SSF50814">
    <property type="entry name" value="Lipocalins"/>
    <property type="match status" value="1"/>
</dbReference>
<evidence type="ECO:0000256" key="2">
    <source>
        <dbReference type="ARBA" id="ARBA00008390"/>
    </source>
</evidence>
<keyword evidence="5" id="KW-0446">Lipid-binding</keyword>
<dbReference type="FunFam" id="2.40.128.20:FF:000006">
    <property type="entry name" value="Fatty acid-binding protein, liver"/>
    <property type="match status" value="1"/>
</dbReference>
<dbReference type="GO" id="GO:0008289">
    <property type="term" value="F:lipid binding"/>
    <property type="evidence" value="ECO:0007669"/>
    <property type="project" value="UniProtKB-KW"/>
</dbReference>
<feature type="domain" description="Cytosolic fatty-acid binding proteins" evidence="6">
    <location>
        <begin position="5"/>
        <end position="22"/>
    </location>
</feature>
<dbReference type="GO" id="GO:0005737">
    <property type="term" value="C:cytoplasm"/>
    <property type="evidence" value="ECO:0007669"/>
    <property type="project" value="UniProtKB-SubCell"/>
</dbReference>
<proteinExistence type="inferred from homology"/>
<organism evidence="7 8">
    <name type="scientific">Equus asinus</name>
    <name type="common">Donkey</name>
    <name type="synonym">Equus africanus asinus</name>
    <dbReference type="NCBI Taxonomy" id="9793"/>
    <lineage>
        <taxon>Eukaryota</taxon>
        <taxon>Metazoa</taxon>
        <taxon>Chordata</taxon>
        <taxon>Craniata</taxon>
        <taxon>Vertebrata</taxon>
        <taxon>Euteleostomi</taxon>
        <taxon>Mammalia</taxon>
        <taxon>Eutheria</taxon>
        <taxon>Laurasiatheria</taxon>
        <taxon>Perissodactyla</taxon>
        <taxon>Equidae</taxon>
        <taxon>Equus</taxon>
    </lineage>
</organism>
<evidence type="ECO:0000256" key="5">
    <source>
        <dbReference type="ARBA" id="ARBA00023121"/>
    </source>
</evidence>
<dbReference type="Proteomes" id="UP000694387">
    <property type="component" value="Chromosome 9"/>
</dbReference>
<keyword evidence="3" id="KW-0813">Transport</keyword>
<accession>A0A8C4L0A0</accession>
<dbReference type="PROSITE" id="PS00214">
    <property type="entry name" value="FABP"/>
    <property type="match status" value="1"/>
</dbReference>
<dbReference type="InterPro" id="IPR000463">
    <property type="entry name" value="Fatty_acid-bd"/>
</dbReference>
<evidence type="ECO:0000256" key="1">
    <source>
        <dbReference type="ARBA" id="ARBA00004496"/>
    </source>
</evidence>
<reference evidence="7" key="3">
    <citation type="submission" date="2025-09" db="UniProtKB">
        <authorList>
            <consortium name="Ensembl"/>
        </authorList>
    </citation>
    <scope>IDENTIFICATION</scope>
</reference>
<comment type="subcellular location">
    <subcellularLocation>
        <location evidence="1">Cytoplasm</location>
    </subcellularLocation>
</comment>
<evidence type="ECO:0000313" key="7">
    <source>
        <dbReference type="Ensembl" id="ENSEASP00005000728.2"/>
    </source>
</evidence>
<reference evidence="7" key="2">
    <citation type="submission" date="2025-08" db="UniProtKB">
        <authorList>
            <consortium name="Ensembl"/>
        </authorList>
    </citation>
    <scope>IDENTIFICATION</scope>
</reference>
<dbReference type="PANTHER" id="PTHR11955">
    <property type="entry name" value="FATTY ACID BINDING PROTEIN"/>
    <property type="match status" value="1"/>
</dbReference>
<keyword evidence="4" id="KW-0963">Cytoplasm</keyword>
<evidence type="ECO:0000259" key="6">
    <source>
        <dbReference type="PROSITE" id="PS00214"/>
    </source>
</evidence>
<dbReference type="Pfam" id="PF14651">
    <property type="entry name" value="Lipocalin_7"/>
    <property type="match status" value="1"/>
</dbReference>
<dbReference type="AlphaFoldDB" id="A0A8C4L0A0"/>
<keyword evidence="8" id="KW-1185">Reference proteome</keyword>
<dbReference type="InterPro" id="IPR031259">
    <property type="entry name" value="ILBP"/>
</dbReference>
<dbReference type="PRINTS" id="PR00178">
    <property type="entry name" value="FATTYACIDBP"/>
</dbReference>
<gene>
    <name evidence="7" type="primary">FABP6</name>
</gene>
<dbReference type="Gene3D" id="2.40.128.20">
    <property type="match status" value="1"/>
</dbReference>
<name>A0A8C4L0A0_EQUAS</name>
<dbReference type="Ensembl" id="ENSEAST00005000854.2">
    <property type="protein sequence ID" value="ENSEASP00005000728.2"/>
    <property type="gene ID" value="ENSEASG00005000639.2"/>
</dbReference>